<evidence type="ECO:0000256" key="1">
    <source>
        <dbReference type="SAM" id="Phobius"/>
    </source>
</evidence>
<sequence>MFYFFFLNIFISIFIAEIKLFFSSPL</sequence>
<accession>A0A0A9EH78</accession>
<reference evidence="2" key="2">
    <citation type="journal article" date="2015" name="Data Brief">
        <title>Shoot transcriptome of the giant reed, Arundo donax.</title>
        <authorList>
            <person name="Barrero R.A."/>
            <person name="Guerrero F.D."/>
            <person name="Moolhuijzen P."/>
            <person name="Goolsby J.A."/>
            <person name="Tidwell J."/>
            <person name="Bellgard S.E."/>
            <person name="Bellgard M.I."/>
        </authorList>
    </citation>
    <scope>NUCLEOTIDE SEQUENCE</scope>
    <source>
        <tissue evidence="2">Shoot tissue taken approximately 20 cm above the soil surface</tissue>
    </source>
</reference>
<organism evidence="2">
    <name type="scientific">Arundo donax</name>
    <name type="common">Giant reed</name>
    <name type="synonym">Donax arundinaceus</name>
    <dbReference type="NCBI Taxonomy" id="35708"/>
    <lineage>
        <taxon>Eukaryota</taxon>
        <taxon>Viridiplantae</taxon>
        <taxon>Streptophyta</taxon>
        <taxon>Embryophyta</taxon>
        <taxon>Tracheophyta</taxon>
        <taxon>Spermatophyta</taxon>
        <taxon>Magnoliopsida</taxon>
        <taxon>Liliopsida</taxon>
        <taxon>Poales</taxon>
        <taxon>Poaceae</taxon>
        <taxon>PACMAD clade</taxon>
        <taxon>Arundinoideae</taxon>
        <taxon>Arundineae</taxon>
        <taxon>Arundo</taxon>
    </lineage>
</organism>
<reference evidence="2" key="1">
    <citation type="submission" date="2014-09" db="EMBL/GenBank/DDBJ databases">
        <authorList>
            <person name="Magalhaes I.L.F."/>
            <person name="Oliveira U."/>
            <person name="Santos F.R."/>
            <person name="Vidigal T.H.D.A."/>
            <person name="Brescovit A.D."/>
            <person name="Santos A.J."/>
        </authorList>
    </citation>
    <scope>NUCLEOTIDE SEQUENCE</scope>
    <source>
        <tissue evidence="2">Shoot tissue taken approximately 20 cm above the soil surface</tissue>
    </source>
</reference>
<keyword evidence="1" id="KW-0812">Transmembrane</keyword>
<proteinExistence type="predicted"/>
<keyword evidence="1" id="KW-1133">Transmembrane helix</keyword>
<dbReference type="EMBL" id="GBRH01199517">
    <property type="protein sequence ID" value="JAD98378.1"/>
    <property type="molecule type" value="Transcribed_RNA"/>
</dbReference>
<name>A0A0A9EH78_ARUDO</name>
<keyword evidence="1" id="KW-0472">Membrane</keyword>
<dbReference type="AlphaFoldDB" id="A0A0A9EH78"/>
<feature type="transmembrane region" description="Helical" evidence="1">
    <location>
        <begin position="6"/>
        <end position="22"/>
    </location>
</feature>
<evidence type="ECO:0000313" key="2">
    <source>
        <dbReference type="EMBL" id="JAD98378.1"/>
    </source>
</evidence>
<protein>
    <submittedName>
        <fullName evidence="2">Uncharacterized protein</fullName>
    </submittedName>
</protein>